<feature type="compositionally biased region" description="Low complexity" evidence="7">
    <location>
        <begin position="185"/>
        <end position="211"/>
    </location>
</feature>
<evidence type="ECO:0000256" key="7">
    <source>
        <dbReference type="SAM" id="MobiDB-lite"/>
    </source>
</evidence>
<dbReference type="PANTHER" id="PTHR12300:SF161">
    <property type="entry name" value="RECEPTOR EXPRESSION-ENHANCING PROTEIN"/>
    <property type="match status" value="1"/>
</dbReference>
<keyword evidence="4 6" id="KW-1133">Transmembrane helix</keyword>
<evidence type="ECO:0000256" key="1">
    <source>
        <dbReference type="ARBA" id="ARBA00004141"/>
    </source>
</evidence>
<evidence type="ECO:0000256" key="3">
    <source>
        <dbReference type="ARBA" id="ARBA00022692"/>
    </source>
</evidence>
<proteinExistence type="inferred from homology"/>
<keyword evidence="3 6" id="KW-0812">Transmembrane</keyword>
<keyword evidence="9" id="KW-1185">Reference proteome</keyword>
<evidence type="ECO:0000256" key="6">
    <source>
        <dbReference type="RuleBase" id="RU362006"/>
    </source>
</evidence>
<keyword evidence="5 6" id="KW-0472">Membrane</keyword>
<evidence type="ECO:0000313" key="9">
    <source>
        <dbReference type="Proteomes" id="UP001437256"/>
    </source>
</evidence>
<dbReference type="EMBL" id="JBBXMP010000002">
    <property type="protein sequence ID" value="KAL0071821.1"/>
    <property type="molecule type" value="Genomic_DNA"/>
</dbReference>
<comment type="caution">
    <text evidence="6">Lacks conserved residue(s) required for the propagation of feature annotation.</text>
</comment>
<dbReference type="PANTHER" id="PTHR12300">
    <property type="entry name" value="HVA22-LIKE PROTEINS"/>
    <property type="match status" value="1"/>
</dbReference>
<dbReference type="InterPro" id="IPR004345">
    <property type="entry name" value="TB2_DP1_HVA22"/>
</dbReference>
<feature type="region of interest" description="Disordered" evidence="7">
    <location>
        <begin position="181"/>
        <end position="236"/>
    </location>
</feature>
<protein>
    <recommendedName>
        <fullName evidence="6">Protein YOP1</fullName>
    </recommendedName>
</protein>
<evidence type="ECO:0000256" key="5">
    <source>
        <dbReference type="ARBA" id="ARBA00023136"/>
    </source>
</evidence>
<evidence type="ECO:0000256" key="4">
    <source>
        <dbReference type="ARBA" id="ARBA00022989"/>
    </source>
</evidence>
<comment type="similarity">
    <text evidence="2 6">Belongs to the DP1 family.</text>
</comment>
<sequence>MFSLICSIVCAWFAYFLPCFSTYKTLSKRPVVDADVERWCMYWTVIGLFVGFEYVAQWFTSWLPFYWEIKTLFLLFLSIPQIQGSTFIYTTYVQPFFAKNEAQIEESIISVQTNTLAFVQSKLAALWQILMSLINKAPASGQPPAPGAPAQQSQAPSISLDAAVGLFKAYAPSFLNPAQGANRGPAATSNATSPPSMTPSASSTSIGSSAAYLRPTPSPSAFQNTPPSFPEPEHYQ</sequence>
<reference evidence="8 9" key="1">
    <citation type="submission" date="2024-05" db="EMBL/GenBank/DDBJ databases">
        <title>A draft genome resource for the thread blight pathogen Marasmius tenuissimus strain MS-2.</title>
        <authorList>
            <person name="Yulfo-Soto G.E."/>
            <person name="Baruah I.K."/>
            <person name="Amoako-Attah I."/>
            <person name="Bukari Y."/>
            <person name="Meinhardt L.W."/>
            <person name="Bailey B.A."/>
            <person name="Cohen S.P."/>
        </authorList>
    </citation>
    <scope>NUCLEOTIDE SEQUENCE [LARGE SCALE GENOMIC DNA]</scope>
    <source>
        <strain evidence="8 9">MS-2</strain>
    </source>
</reference>
<comment type="caution">
    <text evidence="8">The sequence shown here is derived from an EMBL/GenBank/DDBJ whole genome shotgun (WGS) entry which is preliminary data.</text>
</comment>
<dbReference type="Pfam" id="PF03134">
    <property type="entry name" value="TB2_DP1_HVA22"/>
    <property type="match status" value="1"/>
</dbReference>
<comment type="subcellular location">
    <subcellularLocation>
        <location evidence="1 6">Membrane</location>
        <topology evidence="1 6">Multi-pass membrane protein</topology>
    </subcellularLocation>
</comment>
<accession>A0ABR3AEK4</accession>
<evidence type="ECO:0000256" key="2">
    <source>
        <dbReference type="ARBA" id="ARBA00008573"/>
    </source>
</evidence>
<organism evidence="8 9">
    <name type="scientific">Marasmius tenuissimus</name>
    <dbReference type="NCBI Taxonomy" id="585030"/>
    <lineage>
        <taxon>Eukaryota</taxon>
        <taxon>Fungi</taxon>
        <taxon>Dikarya</taxon>
        <taxon>Basidiomycota</taxon>
        <taxon>Agaricomycotina</taxon>
        <taxon>Agaricomycetes</taxon>
        <taxon>Agaricomycetidae</taxon>
        <taxon>Agaricales</taxon>
        <taxon>Marasmiineae</taxon>
        <taxon>Marasmiaceae</taxon>
        <taxon>Marasmius</taxon>
    </lineage>
</organism>
<feature type="transmembrane region" description="Helical" evidence="6">
    <location>
        <begin position="41"/>
        <end position="60"/>
    </location>
</feature>
<evidence type="ECO:0000313" key="8">
    <source>
        <dbReference type="EMBL" id="KAL0071821.1"/>
    </source>
</evidence>
<gene>
    <name evidence="8" type="ORF">AAF712_000743</name>
</gene>
<feature type="transmembrane region" description="Helical" evidence="6">
    <location>
        <begin position="72"/>
        <end position="92"/>
    </location>
</feature>
<dbReference type="Proteomes" id="UP001437256">
    <property type="component" value="Unassembled WGS sequence"/>
</dbReference>
<name>A0ABR3AEK4_9AGAR</name>